<evidence type="ECO:0000313" key="2">
    <source>
        <dbReference type="EMBL" id="KAL0072607.1"/>
    </source>
</evidence>
<accession>A0ABR3AGV5</accession>
<sequence length="458" mass="51070">MSEFPATNLLGYSMDMSSVTPLDTMSATKAIQNQRRIISFDEDSTRQVTIDGKTYNVPKSIGVLEDKSVTTGFVHYSNGNEASVAFRSDSTLASRFMSITGDASVGRATEKHHRKNLMYAYFCFGQAQYLAVLKNYADLLDENSLKKGLKTLPVPFNGENKENLASYKKFFQRYGTHVVTKVQSGAHYSLHLWSPTTNTSVNPNWAANIKADYEGIPSSGEYDASVRNSDQYKAYLNLKQRIESVYGGDNNKSLALGMDPTWKAFQDWVATSQQNPSILSFVVDELLDAAFHWIVDNPAIYKTSVSLVIESDWAEFGLLTPSAVIIKGDTVPTNTTWDETKFTWGKEHSHEYRRQTVVFYVINDGYPIDFYISHGSLQGNGSGRGTAKVTMESKTYENNDITDDVWNTKWFYQAGVTGTPENFNGNPQRTPNSGVSAWDSVLKQFLSAIGQEPKPKAS</sequence>
<dbReference type="EMBL" id="JBBXMP010000001">
    <property type="protein sequence ID" value="KAL0072607.1"/>
    <property type="molecule type" value="Genomic_DNA"/>
</dbReference>
<reference evidence="2 3" key="1">
    <citation type="submission" date="2024-05" db="EMBL/GenBank/DDBJ databases">
        <title>A draft genome resource for the thread blight pathogen Marasmius tenuissimus strain MS-2.</title>
        <authorList>
            <person name="Yulfo-Soto G.E."/>
            <person name="Baruah I.K."/>
            <person name="Amoako-Attah I."/>
            <person name="Bukari Y."/>
            <person name="Meinhardt L.W."/>
            <person name="Bailey B.A."/>
            <person name="Cohen S.P."/>
        </authorList>
    </citation>
    <scope>NUCLEOTIDE SEQUENCE [LARGE SCALE GENOMIC DNA]</scope>
    <source>
        <strain evidence="2 3">MS-2</strain>
    </source>
</reference>
<dbReference type="Pfam" id="PF01823">
    <property type="entry name" value="MACPF"/>
    <property type="match status" value="1"/>
</dbReference>
<protein>
    <recommendedName>
        <fullName evidence="1">MACPF domain-containing protein</fullName>
    </recommendedName>
</protein>
<name>A0ABR3AGV5_9AGAR</name>
<proteinExistence type="predicted"/>
<dbReference type="PROSITE" id="PS51412">
    <property type="entry name" value="MACPF_2"/>
    <property type="match status" value="1"/>
</dbReference>
<dbReference type="Proteomes" id="UP001437256">
    <property type="component" value="Unassembled WGS sequence"/>
</dbReference>
<keyword evidence="3" id="KW-1185">Reference proteome</keyword>
<dbReference type="InterPro" id="IPR020864">
    <property type="entry name" value="MACPF"/>
</dbReference>
<feature type="domain" description="MACPF" evidence="1">
    <location>
        <begin position="1"/>
        <end position="320"/>
    </location>
</feature>
<organism evidence="2 3">
    <name type="scientific">Marasmius tenuissimus</name>
    <dbReference type="NCBI Taxonomy" id="585030"/>
    <lineage>
        <taxon>Eukaryota</taxon>
        <taxon>Fungi</taxon>
        <taxon>Dikarya</taxon>
        <taxon>Basidiomycota</taxon>
        <taxon>Agaricomycotina</taxon>
        <taxon>Agaricomycetes</taxon>
        <taxon>Agaricomycetidae</taxon>
        <taxon>Agaricales</taxon>
        <taxon>Marasmiineae</taxon>
        <taxon>Marasmiaceae</taxon>
        <taxon>Marasmius</taxon>
    </lineage>
</organism>
<comment type="caution">
    <text evidence="2">The sequence shown here is derived from an EMBL/GenBank/DDBJ whole genome shotgun (WGS) entry which is preliminary data.</text>
</comment>
<evidence type="ECO:0000313" key="3">
    <source>
        <dbReference type="Proteomes" id="UP001437256"/>
    </source>
</evidence>
<evidence type="ECO:0000259" key="1">
    <source>
        <dbReference type="PROSITE" id="PS51412"/>
    </source>
</evidence>
<gene>
    <name evidence="2" type="ORF">AAF712_000370</name>
</gene>